<gene>
    <name evidence="1" type="ORF">g.11565</name>
</gene>
<accession>A0A1B6L8L3</accession>
<name>A0A1B6L8L3_9HEMI</name>
<organism evidence="1">
    <name type="scientific">Graphocephala atropunctata</name>
    <dbReference type="NCBI Taxonomy" id="36148"/>
    <lineage>
        <taxon>Eukaryota</taxon>
        <taxon>Metazoa</taxon>
        <taxon>Ecdysozoa</taxon>
        <taxon>Arthropoda</taxon>
        <taxon>Hexapoda</taxon>
        <taxon>Insecta</taxon>
        <taxon>Pterygota</taxon>
        <taxon>Neoptera</taxon>
        <taxon>Paraneoptera</taxon>
        <taxon>Hemiptera</taxon>
        <taxon>Auchenorrhyncha</taxon>
        <taxon>Membracoidea</taxon>
        <taxon>Cicadellidae</taxon>
        <taxon>Cicadellinae</taxon>
        <taxon>Cicadellini</taxon>
        <taxon>Graphocephala</taxon>
    </lineage>
</organism>
<dbReference type="EMBL" id="GEBQ01019971">
    <property type="protein sequence ID" value="JAT20006.1"/>
    <property type="molecule type" value="Transcribed_RNA"/>
</dbReference>
<protein>
    <submittedName>
        <fullName evidence="1">Uncharacterized protein</fullName>
    </submittedName>
</protein>
<evidence type="ECO:0000313" key="1">
    <source>
        <dbReference type="EMBL" id="JAT20006.1"/>
    </source>
</evidence>
<sequence>MFNQVFICETSHKANNSDELVEVDMKPQPNLQEELKPILEVDIVMEPDYFDREVLNKAESAERELLSIPSAENYANFVPPEEDIKKHNVEEVDIVMKPDYFDREV</sequence>
<feature type="non-terminal residue" evidence="1">
    <location>
        <position position="105"/>
    </location>
</feature>
<proteinExistence type="predicted"/>
<dbReference type="AlphaFoldDB" id="A0A1B6L8L3"/>
<reference evidence="1" key="1">
    <citation type="submission" date="2015-11" db="EMBL/GenBank/DDBJ databases">
        <title>De novo transcriptome assembly of four potential Pierce s Disease insect vectors from Arizona vineyards.</title>
        <authorList>
            <person name="Tassone E.E."/>
        </authorList>
    </citation>
    <scope>NUCLEOTIDE SEQUENCE</scope>
</reference>